<keyword evidence="3" id="KW-1185">Reference proteome</keyword>
<dbReference type="Proteomes" id="UP000183940">
    <property type="component" value="Unassembled WGS sequence"/>
</dbReference>
<feature type="transmembrane region" description="Helical" evidence="1">
    <location>
        <begin position="21"/>
        <end position="39"/>
    </location>
</feature>
<feature type="transmembrane region" description="Helical" evidence="1">
    <location>
        <begin position="130"/>
        <end position="147"/>
    </location>
</feature>
<dbReference type="GO" id="GO:0005886">
    <property type="term" value="C:plasma membrane"/>
    <property type="evidence" value="ECO:0007669"/>
    <property type="project" value="UniProtKB-SubCell"/>
</dbReference>
<dbReference type="PANTHER" id="PTHR43471:SF10">
    <property type="entry name" value="SLL1107 PROTEIN"/>
    <property type="match status" value="1"/>
</dbReference>
<name>A0A1L9QL54_9CYAN</name>
<dbReference type="STRING" id="1925591.BI308_21920"/>
<dbReference type="PANTHER" id="PTHR43471">
    <property type="entry name" value="ABC TRANSPORTER PERMEASE"/>
    <property type="match status" value="1"/>
</dbReference>
<feature type="transmembrane region" description="Helical" evidence="1">
    <location>
        <begin position="51"/>
        <end position="77"/>
    </location>
</feature>
<feature type="transmembrane region" description="Helical" evidence="1">
    <location>
        <begin position="98"/>
        <end position="124"/>
    </location>
</feature>
<reference evidence="2" key="1">
    <citation type="submission" date="2016-10" db="EMBL/GenBank/DDBJ databases">
        <title>CRISPR-Cas defence system in Roseofilum reptotaenium: evidence of a bacteriophage-cyanobacterium arms race in the coral black band disease.</title>
        <authorList>
            <person name="Buerger P."/>
            <person name="Wood-Charlson E.M."/>
            <person name="Weynberg K.D."/>
            <person name="Willis B."/>
            <person name="Van Oppen M.J."/>
        </authorList>
    </citation>
    <scope>NUCLEOTIDE SEQUENCE [LARGE SCALE GENOMIC DNA]</scope>
    <source>
        <strain evidence="2">AO1-A</strain>
    </source>
</reference>
<organism evidence="2 3">
    <name type="scientific">Roseofilum reptotaenium AO1-A</name>
    <dbReference type="NCBI Taxonomy" id="1925591"/>
    <lineage>
        <taxon>Bacteria</taxon>
        <taxon>Bacillati</taxon>
        <taxon>Cyanobacteriota</taxon>
        <taxon>Cyanophyceae</taxon>
        <taxon>Desertifilales</taxon>
        <taxon>Desertifilaceae</taxon>
        <taxon>Roseofilum</taxon>
    </lineage>
</organism>
<dbReference type="AlphaFoldDB" id="A0A1L9QL54"/>
<feature type="transmembrane region" description="Helical" evidence="1">
    <location>
        <begin position="237"/>
        <end position="256"/>
    </location>
</feature>
<accession>A0A1L9QL54</accession>
<keyword evidence="1" id="KW-0812">Transmembrane</keyword>
<feature type="transmembrane region" description="Helical" evidence="1">
    <location>
        <begin position="154"/>
        <end position="178"/>
    </location>
</feature>
<gene>
    <name evidence="2" type="ORF">BI308_21920</name>
</gene>
<dbReference type="EMBL" id="MLAW01000054">
    <property type="protein sequence ID" value="OJJ18934.1"/>
    <property type="molecule type" value="Genomic_DNA"/>
</dbReference>
<comment type="caution">
    <text evidence="2">The sequence shown here is derived from an EMBL/GenBank/DDBJ whole genome shotgun (WGS) entry which is preliminary data.</text>
</comment>
<protein>
    <submittedName>
        <fullName evidence="2">ABC transporter permease</fullName>
    </submittedName>
</protein>
<dbReference type="Pfam" id="PF12679">
    <property type="entry name" value="ABC2_membrane_2"/>
    <property type="match status" value="1"/>
</dbReference>
<sequence length="260" mass="28310">MNFNRLRVVANNVFAETIRDRILYVWGLFAIIIVFMIPVVREVASTVEDKILLDVGLGLMEILGVAVTVFISTGLINKEIDQRTIYLLIAKPLNISELIVGKFLGVSAVLSVLVVGMMGIYLGILTLNQTSYASLTALIISALFLILKLSLITAAAILFGVFTRSLVALFLTFGIYFMGNLSADMVKLNALVETPLFSRLSQVLFIIVPDLSRLDVKNLAVYGMNSLPGAVTLTTNAGYGIVYTIALLALATIILAQREF</sequence>
<keyword evidence="1" id="KW-1133">Transmembrane helix</keyword>
<evidence type="ECO:0000313" key="3">
    <source>
        <dbReference type="Proteomes" id="UP000183940"/>
    </source>
</evidence>
<dbReference type="GO" id="GO:0140359">
    <property type="term" value="F:ABC-type transporter activity"/>
    <property type="evidence" value="ECO:0007669"/>
    <property type="project" value="InterPro"/>
</dbReference>
<evidence type="ECO:0000313" key="2">
    <source>
        <dbReference type="EMBL" id="OJJ18934.1"/>
    </source>
</evidence>
<evidence type="ECO:0000256" key="1">
    <source>
        <dbReference type="SAM" id="Phobius"/>
    </source>
</evidence>
<proteinExistence type="predicted"/>
<keyword evidence="1" id="KW-0472">Membrane</keyword>